<accession>Q1ARU4</accession>
<protein>
    <submittedName>
        <fullName evidence="3">Putative anti-sigma regulatory factor, serine/threonine protein kinase</fullName>
    </submittedName>
</protein>
<evidence type="ECO:0000313" key="3">
    <source>
        <dbReference type="EMBL" id="ABG05884.1"/>
    </source>
</evidence>
<dbReference type="KEGG" id="rxy:Rxyl_2974"/>
<keyword evidence="1 3" id="KW-0723">Serine/threonine-protein kinase</keyword>
<dbReference type="EMBL" id="CP000386">
    <property type="protein sequence ID" value="ABG05884.1"/>
    <property type="molecule type" value="Genomic_DNA"/>
</dbReference>
<evidence type="ECO:0000256" key="1">
    <source>
        <dbReference type="ARBA" id="ARBA00022527"/>
    </source>
</evidence>
<dbReference type="Gene3D" id="3.30.565.10">
    <property type="entry name" value="Histidine kinase-like ATPase, C-terminal domain"/>
    <property type="match status" value="1"/>
</dbReference>
<gene>
    <name evidence="3" type="ordered locus">Rxyl_2974</name>
</gene>
<dbReference type="STRING" id="266117.Rxyl_2974"/>
<dbReference type="PANTHER" id="PTHR35526">
    <property type="entry name" value="ANTI-SIGMA-F FACTOR RSBW-RELATED"/>
    <property type="match status" value="1"/>
</dbReference>
<dbReference type="InterPro" id="IPR036890">
    <property type="entry name" value="HATPase_C_sf"/>
</dbReference>
<dbReference type="SUPFAM" id="SSF55874">
    <property type="entry name" value="ATPase domain of HSP90 chaperone/DNA topoisomerase II/histidine kinase"/>
    <property type="match status" value="1"/>
</dbReference>
<dbReference type="Proteomes" id="UP000006637">
    <property type="component" value="Chromosome"/>
</dbReference>
<proteinExistence type="predicted"/>
<evidence type="ECO:0000259" key="2">
    <source>
        <dbReference type="Pfam" id="PF13581"/>
    </source>
</evidence>
<sequence length="151" mass="16355">MRRGAKEGIRAQQQRLSEPLSLRVPSNPEYVMLARLVVSHVARVAGFGPEETYDLKLAVTEAATNVIRHAAVDHFEIEYRILPEAVQITVTDAGGGFDIEEAGGSPDGYGGFGLAVIRHLVDEMVVDSAPDGTRLRMIRRRGASVEEASNG</sequence>
<dbReference type="OrthoDB" id="3694612at2"/>
<feature type="domain" description="Histidine kinase/HSP90-like ATPase" evidence="2">
    <location>
        <begin position="24"/>
        <end position="138"/>
    </location>
</feature>
<keyword evidence="4" id="KW-1185">Reference proteome</keyword>
<keyword evidence="3" id="KW-0808">Transferase</keyword>
<dbReference type="InterPro" id="IPR003594">
    <property type="entry name" value="HATPase_dom"/>
</dbReference>
<dbReference type="RefSeq" id="WP_011565893.1">
    <property type="nucleotide sequence ID" value="NC_008148.1"/>
</dbReference>
<dbReference type="PhylomeDB" id="Q1ARU4"/>
<reference evidence="3 4" key="1">
    <citation type="submission" date="2006-06" db="EMBL/GenBank/DDBJ databases">
        <title>Complete sequence of Rubrobacter xylanophilus DSM 9941.</title>
        <authorList>
            <consortium name="US DOE Joint Genome Institute"/>
            <person name="Copeland A."/>
            <person name="Lucas S."/>
            <person name="Lapidus A."/>
            <person name="Barry K."/>
            <person name="Detter J.C."/>
            <person name="Glavina del Rio T."/>
            <person name="Hammon N."/>
            <person name="Israni S."/>
            <person name="Dalin E."/>
            <person name="Tice H."/>
            <person name="Pitluck S."/>
            <person name="Munk A.C."/>
            <person name="Brettin T."/>
            <person name="Bruce D."/>
            <person name="Han C."/>
            <person name="Tapia R."/>
            <person name="Gilna P."/>
            <person name="Schmutz J."/>
            <person name="Larimer F."/>
            <person name="Land M."/>
            <person name="Hauser L."/>
            <person name="Kyrpides N."/>
            <person name="Lykidis A."/>
            <person name="da Costa M.S."/>
            <person name="Rainey F.A."/>
            <person name="Empadinhas N."/>
            <person name="Jolivet E."/>
            <person name="Battista J.R."/>
            <person name="Richardson P."/>
        </authorList>
    </citation>
    <scope>NUCLEOTIDE SEQUENCE [LARGE SCALE GENOMIC DNA]</scope>
    <source>
        <strain evidence="4">DSM 9941 / NBRC 16129 / PRD-1</strain>
    </source>
</reference>
<name>Q1ARU4_RUBXD</name>
<dbReference type="eggNOG" id="COG2172">
    <property type="taxonomic scope" value="Bacteria"/>
</dbReference>
<dbReference type="AlphaFoldDB" id="Q1ARU4"/>
<evidence type="ECO:0000313" key="4">
    <source>
        <dbReference type="Proteomes" id="UP000006637"/>
    </source>
</evidence>
<dbReference type="GO" id="GO:0004674">
    <property type="term" value="F:protein serine/threonine kinase activity"/>
    <property type="evidence" value="ECO:0007669"/>
    <property type="project" value="UniProtKB-KW"/>
</dbReference>
<dbReference type="Pfam" id="PF13581">
    <property type="entry name" value="HATPase_c_2"/>
    <property type="match status" value="1"/>
</dbReference>
<dbReference type="PANTHER" id="PTHR35526:SF3">
    <property type="entry name" value="ANTI-SIGMA-F FACTOR RSBW"/>
    <property type="match status" value="1"/>
</dbReference>
<dbReference type="CDD" id="cd16936">
    <property type="entry name" value="HATPase_RsbW-like"/>
    <property type="match status" value="1"/>
</dbReference>
<dbReference type="HOGENOM" id="CLU_090336_11_1_11"/>
<organism evidence="3 4">
    <name type="scientific">Rubrobacter xylanophilus (strain DSM 9941 / JCM 11954 / NBRC 16129 / PRD-1)</name>
    <dbReference type="NCBI Taxonomy" id="266117"/>
    <lineage>
        <taxon>Bacteria</taxon>
        <taxon>Bacillati</taxon>
        <taxon>Actinomycetota</taxon>
        <taxon>Rubrobacteria</taxon>
        <taxon>Rubrobacterales</taxon>
        <taxon>Rubrobacteraceae</taxon>
        <taxon>Rubrobacter</taxon>
    </lineage>
</organism>
<keyword evidence="3" id="KW-0418">Kinase</keyword>
<dbReference type="InterPro" id="IPR050267">
    <property type="entry name" value="Anti-sigma-factor_SerPK"/>
</dbReference>